<gene>
    <name evidence="7" type="ORF">G3446_21105</name>
</gene>
<dbReference type="InterPro" id="IPR035965">
    <property type="entry name" value="PAS-like_dom_sf"/>
</dbReference>
<dbReference type="PANTHER" id="PTHR44757:SF2">
    <property type="entry name" value="BIOFILM ARCHITECTURE MAINTENANCE PROTEIN MBAA"/>
    <property type="match status" value="1"/>
</dbReference>
<accession>A0A6M0K4J8</accession>
<dbReference type="SMART" id="SM00086">
    <property type="entry name" value="PAC"/>
    <property type="match status" value="1"/>
</dbReference>
<dbReference type="InterPro" id="IPR000160">
    <property type="entry name" value="GGDEF_dom"/>
</dbReference>
<dbReference type="Pfam" id="PF00990">
    <property type="entry name" value="GGDEF"/>
    <property type="match status" value="1"/>
</dbReference>
<dbReference type="Pfam" id="PF00563">
    <property type="entry name" value="EAL"/>
    <property type="match status" value="1"/>
</dbReference>
<dbReference type="CDD" id="cd01948">
    <property type="entry name" value="EAL"/>
    <property type="match status" value="1"/>
</dbReference>
<dbReference type="Gene3D" id="6.10.340.10">
    <property type="match status" value="1"/>
</dbReference>
<dbReference type="InterPro" id="IPR001610">
    <property type="entry name" value="PAC"/>
</dbReference>
<keyword evidence="8" id="KW-1185">Reference proteome</keyword>
<dbReference type="Gene3D" id="2.10.70.100">
    <property type="match status" value="1"/>
</dbReference>
<feature type="domain" description="PAC" evidence="3">
    <location>
        <begin position="332"/>
        <end position="384"/>
    </location>
</feature>
<dbReference type="InterPro" id="IPR029787">
    <property type="entry name" value="Nucleotide_cyclase"/>
</dbReference>
<protein>
    <submittedName>
        <fullName evidence="7">EAL domain-containing protein</fullName>
    </submittedName>
</protein>
<dbReference type="InterPro" id="IPR052155">
    <property type="entry name" value="Biofilm_reg_signaling"/>
</dbReference>
<dbReference type="Gene3D" id="3.30.70.270">
    <property type="match status" value="1"/>
</dbReference>
<evidence type="ECO:0000313" key="7">
    <source>
        <dbReference type="EMBL" id="NEV64349.1"/>
    </source>
</evidence>
<dbReference type="Proteomes" id="UP000483379">
    <property type="component" value="Unassembled WGS sequence"/>
</dbReference>
<proteinExistence type="predicted"/>
<dbReference type="NCBIfam" id="TIGR00254">
    <property type="entry name" value="GGDEF"/>
    <property type="match status" value="1"/>
</dbReference>
<comment type="cofactor">
    <cofactor evidence="1">
        <name>Mg(2+)</name>
        <dbReference type="ChEBI" id="CHEBI:18420"/>
    </cofactor>
</comment>
<evidence type="ECO:0000259" key="4">
    <source>
        <dbReference type="PROSITE" id="PS50883"/>
    </source>
</evidence>
<name>A0A6M0K4J8_9GAMM</name>
<feature type="domain" description="HAMP" evidence="5">
    <location>
        <begin position="209"/>
        <end position="261"/>
    </location>
</feature>
<dbReference type="SUPFAM" id="SSF55073">
    <property type="entry name" value="Nucleotide cyclase"/>
    <property type="match status" value="1"/>
</dbReference>
<feature type="domain" description="GGDEF" evidence="6">
    <location>
        <begin position="416"/>
        <end position="549"/>
    </location>
</feature>
<dbReference type="SUPFAM" id="SSF141868">
    <property type="entry name" value="EAL domain-like"/>
    <property type="match status" value="1"/>
</dbReference>
<evidence type="ECO:0000259" key="3">
    <source>
        <dbReference type="PROSITE" id="PS50113"/>
    </source>
</evidence>
<dbReference type="FunFam" id="3.30.70.270:FF:000001">
    <property type="entry name" value="Diguanylate cyclase domain protein"/>
    <property type="match status" value="1"/>
</dbReference>
<dbReference type="InterPro" id="IPR035919">
    <property type="entry name" value="EAL_sf"/>
</dbReference>
<dbReference type="EMBL" id="JAAIJQ010000085">
    <property type="protein sequence ID" value="NEV64349.1"/>
    <property type="molecule type" value="Genomic_DNA"/>
</dbReference>
<keyword evidence="2" id="KW-0472">Membrane</keyword>
<dbReference type="AlphaFoldDB" id="A0A6M0K4J8"/>
<dbReference type="InterPro" id="IPR043128">
    <property type="entry name" value="Rev_trsase/Diguanyl_cyclase"/>
</dbReference>
<keyword evidence="2" id="KW-1133">Transmembrane helix</keyword>
<dbReference type="CDD" id="cd06225">
    <property type="entry name" value="HAMP"/>
    <property type="match status" value="1"/>
</dbReference>
<evidence type="ECO:0000259" key="6">
    <source>
        <dbReference type="PROSITE" id="PS50887"/>
    </source>
</evidence>
<comment type="caution">
    <text evidence="7">The sequence shown here is derived from an EMBL/GenBank/DDBJ whole genome shotgun (WGS) entry which is preliminary data.</text>
</comment>
<sequence>MSTKYALVIAAVLLLCMALVLMLAGYFVFRGTNDLRGELSDSFSAFQSVNDLRTLRASSTYLGQRLFDPLYNLDVTALNAEIALISDWLQPRSVFILDDQGRLVTDGTPANPDHGRKERIPEALAQQQSVIEPAEDGKRIYFRIVHEGSVIGYARIAFSNDRQRALLTELHKTVEVAWQRFEQWFLSIGAVGFAVVVLVSLGVAWRLSISLSRPLREMSRAAEQFASGNLTHQLPAQADDELGRLASSLNRMAKDLRRAGRLLMRAQEMASFGSWEWRPDQESLHLSHGVYAILGLVHGSHPCAIADVLERSVPPDRDRFESLLRGRFETPVSCELRILREDRQMRSVLVKGESERSEDGRLIASFGTIQDITEQQQAQAQLTRLANFDVLTGLPNRNLFYDRLRQALRKAQREQRQVALLFLDLDRFKEINDALGHDVGDALLRAAAQRLRECMRDSDTLARMGGDEFVLMIEDFSEPTTPSTVARKLLGVLGAPFSLAERELFISASVGIALFPQDANDLETLIKHADIAMYAAKEQGKGAFHFFTSELQRVASERLALEQQLRQAIERAELYFHFQPQVRAADSRLVGIEALLRWGRDETSVSPARFIPVLEETGLITRVTEQALREACTALKALEVRGLADLRVAINLSARQLKQPDLLGQIQSVLTTYEVRAKQLEVEITESTLLDDAQCQTNAAQLSTHGVRLAIDDFGTGYSSLTYLKRFDVDALKIDRSFIADLLLDEDDAQIVGAVIGLAQGLGIDSVAEGVEDLAQRARLESLGCDLIQGYLIARPMSLDELLTWTGNGGSPDKSDVMARDQG</sequence>
<reference evidence="7 8" key="1">
    <citation type="submission" date="2020-02" db="EMBL/GenBank/DDBJ databases">
        <title>Genome sequences of Thiorhodococcus mannitoliphagus and Thiorhodococcus minor, purple sulfur photosynthetic bacteria in the gammaproteobacterial family, Chromatiaceae.</title>
        <authorList>
            <person name="Aviles F.A."/>
            <person name="Meyer T.E."/>
            <person name="Kyndt J.A."/>
        </authorList>
    </citation>
    <scope>NUCLEOTIDE SEQUENCE [LARGE SCALE GENOMIC DNA]</scope>
    <source>
        <strain evidence="7 8">DSM 11518</strain>
    </source>
</reference>
<dbReference type="GO" id="GO:0003824">
    <property type="term" value="F:catalytic activity"/>
    <property type="evidence" value="ECO:0007669"/>
    <property type="project" value="UniProtKB-ARBA"/>
</dbReference>
<keyword evidence="2" id="KW-0812">Transmembrane</keyword>
<dbReference type="SMART" id="SM00052">
    <property type="entry name" value="EAL"/>
    <property type="match status" value="1"/>
</dbReference>
<evidence type="ECO:0000256" key="1">
    <source>
        <dbReference type="ARBA" id="ARBA00001946"/>
    </source>
</evidence>
<dbReference type="PROSITE" id="PS50887">
    <property type="entry name" value="GGDEF"/>
    <property type="match status" value="1"/>
</dbReference>
<dbReference type="InterPro" id="IPR001633">
    <property type="entry name" value="EAL_dom"/>
</dbReference>
<feature type="transmembrane region" description="Helical" evidence="2">
    <location>
        <begin position="6"/>
        <end position="29"/>
    </location>
</feature>
<dbReference type="PANTHER" id="PTHR44757">
    <property type="entry name" value="DIGUANYLATE CYCLASE DGCP"/>
    <property type="match status" value="1"/>
</dbReference>
<evidence type="ECO:0000259" key="5">
    <source>
        <dbReference type="PROSITE" id="PS50885"/>
    </source>
</evidence>
<dbReference type="GO" id="GO:0016020">
    <property type="term" value="C:membrane"/>
    <property type="evidence" value="ECO:0007669"/>
    <property type="project" value="InterPro"/>
</dbReference>
<feature type="domain" description="EAL" evidence="4">
    <location>
        <begin position="558"/>
        <end position="810"/>
    </location>
</feature>
<evidence type="ECO:0000256" key="2">
    <source>
        <dbReference type="SAM" id="Phobius"/>
    </source>
</evidence>
<feature type="transmembrane region" description="Helical" evidence="2">
    <location>
        <begin position="184"/>
        <end position="205"/>
    </location>
</feature>
<dbReference type="PROSITE" id="PS50883">
    <property type="entry name" value="EAL"/>
    <property type="match status" value="1"/>
</dbReference>
<dbReference type="SUPFAM" id="SSF158472">
    <property type="entry name" value="HAMP domain-like"/>
    <property type="match status" value="1"/>
</dbReference>
<dbReference type="InterPro" id="IPR000700">
    <property type="entry name" value="PAS-assoc_C"/>
</dbReference>
<dbReference type="PROSITE" id="PS50113">
    <property type="entry name" value="PAC"/>
    <property type="match status" value="1"/>
</dbReference>
<dbReference type="SMART" id="SM00304">
    <property type="entry name" value="HAMP"/>
    <property type="match status" value="1"/>
</dbReference>
<dbReference type="PROSITE" id="PS50885">
    <property type="entry name" value="HAMP"/>
    <property type="match status" value="1"/>
</dbReference>
<dbReference type="GO" id="GO:0007165">
    <property type="term" value="P:signal transduction"/>
    <property type="evidence" value="ECO:0007669"/>
    <property type="project" value="InterPro"/>
</dbReference>
<dbReference type="RefSeq" id="WP_164455005.1">
    <property type="nucleotide sequence ID" value="NZ_JAAIJQ010000085.1"/>
</dbReference>
<dbReference type="SUPFAM" id="SSF55785">
    <property type="entry name" value="PYP-like sensor domain (PAS domain)"/>
    <property type="match status" value="1"/>
</dbReference>
<dbReference type="InterPro" id="IPR003660">
    <property type="entry name" value="HAMP_dom"/>
</dbReference>
<organism evidence="7 8">
    <name type="scientific">Thiorhodococcus minor</name>
    <dbReference type="NCBI Taxonomy" id="57489"/>
    <lineage>
        <taxon>Bacteria</taxon>
        <taxon>Pseudomonadati</taxon>
        <taxon>Pseudomonadota</taxon>
        <taxon>Gammaproteobacteria</taxon>
        <taxon>Chromatiales</taxon>
        <taxon>Chromatiaceae</taxon>
        <taxon>Thiorhodococcus</taxon>
    </lineage>
</organism>
<dbReference type="Gene3D" id="3.30.450.20">
    <property type="entry name" value="PAS domain"/>
    <property type="match status" value="1"/>
</dbReference>
<evidence type="ECO:0000313" key="8">
    <source>
        <dbReference type="Proteomes" id="UP000483379"/>
    </source>
</evidence>
<dbReference type="CDD" id="cd01949">
    <property type="entry name" value="GGDEF"/>
    <property type="match status" value="1"/>
</dbReference>
<dbReference type="Gene3D" id="3.20.20.450">
    <property type="entry name" value="EAL domain"/>
    <property type="match status" value="1"/>
</dbReference>
<dbReference type="SMART" id="SM00267">
    <property type="entry name" value="GGDEF"/>
    <property type="match status" value="1"/>
</dbReference>
<dbReference type="Pfam" id="PF00672">
    <property type="entry name" value="HAMP"/>
    <property type="match status" value="1"/>
</dbReference>